<dbReference type="RefSeq" id="WP_278015550.1">
    <property type="nucleotide sequence ID" value="NZ_CP121106.1"/>
</dbReference>
<dbReference type="Proteomes" id="UP001215827">
    <property type="component" value="Chromosome"/>
</dbReference>
<evidence type="ECO:0000256" key="1">
    <source>
        <dbReference type="SAM" id="Phobius"/>
    </source>
</evidence>
<organism evidence="2 3">
    <name type="scientific">Altererythrobacter arenosus</name>
    <dbReference type="NCBI Taxonomy" id="3032592"/>
    <lineage>
        <taxon>Bacteria</taxon>
        <taxon>Pseudomonadati</taxon>
        <taxon>Pseudomonadota</taxon>
        <taxon>Alphaproteobacteria</taxon>
        <taxon>Sphingomonadales</taxon>
        <taxon>Erythrobacteraceae</taxon>
        <taxon>Altererythrobacter</taxon>
    </lineage>
</organism>
<evidence type="ECO:0000313" key="2">
    <source>
        <dbReference type="EMBL" id="WFL76790.1"/>
    </source>
</evidence>
<sequence length="96" mass="9716">MLIESPLALIAVCTTGGAVLNLAMMKVSREIKAGYRHLLAGAAPTAASLAAMIGTNDSVVANGSDLMTLGASLVGGLAAAIGATKFVTPQQRLRHR</sequence>
<feature type="transmembrane region" description="Helical" evidence="1">
    <location>
        <begin position="6"/>
        <end position="25"/>
    </location>
</feature>
<feature type="transmembrane region" description="Helical" evidence="1">
    <location>
        <begin position="66"/>
        <end position="87"/>
    </location>
</feature>
<evidence type="ECO:0000313" key="3">
    <source>
        <dbReference type="Proteomes" id="UP001215827"/>
    </source>
</evidence>
<proteinExistence type="predicted"/>
<accession>A0ABY8FRR1</accession>
<name>A0ABY8FRR1_9SPHN</name>
<reference evidence="2 3" key="1">
    <citation type="submission" date="2023-03" db="EMBL/GenBank/DDBJ databases">
        <title>Altererythrobacter sp. CAU 1644 isolated from sand.</title>
        <authorList>
            <person name="Kim W."/>
        </authorList>
    </citation>
    <scope>NUCLEOTIDE SEQUENCE [LARGE SCALE GENOMIC DNA]</scope>
    <source>
        <strain evidence="2 3">CAU 1644</strain>
    </source>
</reference>
<keyword evidence="1" id="KW-1133">Transmembrane helix</keyword>
<feature type="transmembrane region" description="Helical" evidence="1">
    <location>
        <begin position="37"/>
        <end position="54"/>
    </location>
</feature>
<dbReference type="EMBL" id="CP121106">
    <property type="protein sequence ID" value="WFL76790.1"/>
    <property type="molecule type" value="Genomic_DNA"/>
</dbReference>
<keyword evidence="1" id="KW-0472">Membrane</keyword>
<keyword evidence="1" id="KW-0812">Transmembrane</keyword>
<gene>
    <name evidence="2" type="ORF">P7228_12400</name>
</gene>
<protein>
    <submittedName>
        <fullName evidence="2">Uncharacterized protein</fullName>
    </submittedName>
</protein>
<keyword evidence="3" id="KW-1185">Reference proteome</keyword>